<comment type="caution">
    <text evidence="2">The sequence shown here is derived from an EMBL/GenBank/DDBJ whole genome shotgun (WGS) entry which is preliminary data.</text>
</comment>
<keyword evidence="3" id="KW-1185">Reference proteome</keyword>
<name>A0ABR1ILT7_9AGAR</name>
<dbReference type="EMBL" id="JBANRG010000131">
    <property type="protein sequence ID" value="KAK7434132.1"/>
    <property type="molecule type" value="Genomic_DNA"/>
</dbReference>
<accession>A0ABR1ILT7</accession>
<feature type="compositionally biased region" description="Pro residues" evidence="1">
    <location>
        <begin position="1"/>
        <end position="16"/>
    </location>
</feature>
<gene>
    <name evidence="2" type="ORF">VKT23_020358</name>
</gene>
<proteinExistence type="predicted"/>
<sequence length="93" mass="10131">MQEAPPNPPPTPPPFPIINNSGHRPICHYDILCRSGVAFFGEEVEKCWTRPTPENKSDAHLTSKEDIGDLKVVSIANPDAHVDTMKDEGAPSA</sequence>
<feature type="region of interest" description="Disordered" evidence="1">
    <location>
        <begin position="1"/>
        <end position="20"/>
    </location>
</feature>
<organism evidence="2 3">
    <name type="scientific">Marasmiellus scandens</name>
    <dbReference type="NCBI Taxonomy" id="2682957"/>
    <lineage>
        <taxon>Eukaryota</taxon>
        <taxon>Fungi</taxon>
        <taxon>Dikarya</taxon>
        <taxon>Basidiomycota</taxon>
        <taxon>Agaricomycotina</taxon>
        <taxon>Agaricomycetes</taxon>
        <taxon>Agaricomycetidae</taxon>
        <taxon>Agaricales</taxon>
        <taxon>Marasmiineae</taxon>
        <taxon>Omphalotaceae</taxon>
        <taxon>Marasmiellus</taxon>
    </lineage>
</organism>
<evidence type="ECO:0000256" key="1">
    <source>
        <dbReference type="SAM" id="MobiDB-lite"/>
    </source>
</evidence>
<evidence type="ECO:0000313" key="2">
    <source>
        <dbReference type="EMBL" id="KAK7434132.1"/>
    </source>
</evidence>
<dbReference type="Proteomes" id="UP001498398">
    <property type="component" value="Unassembled WGS sequence"/>
</dbReference>
<evidence type="ECO:0000313" key="3">
    <source>
        <dbReference type="Proteomes" id="UP001498398"/>
    </source>
</evidence>
<protein>
    <submittedName>
        <fullName evidence="2">Uncharacterized protein</fullName>
    </submittedName>
</protein>
<reference evidence="2 3" key="1">
    <citation type="submission" date="2024-01" db="EMBL/GenBank/DDBJ databases">
        <title>A draft genome for the cacao thread blight pathogen Marasmiellus scandens.</title>
        <authorList>
            <person name="Baruah I.K."/>
            <person name="Leung J."/>
            <person name="Bukari Y."/>
            <person name="Amoako-Attah I."/>
            <person name="Meinhardt L.W."/>
            <person name="Bailey B.A."/>
            <person name="Cohen S.P."/>
        </authorList>
    </citation>
    <scope>NUCLEOTIDE SEQUENCE [LARGE SCALE GENOMIC DNA]</scope>
    <source>
        <strain evidence="2 3">GH-19</strain>
    </source>
</reference>